<evidence type="ECO:0000313" key="2">
    <source>
        <dbReference type="EMBL" id="GBM22107.1"/>
    </source>
</evidence>
<evidence type="ECO:0000256" key="1">
    <source>
        <dbReference type="SAM" id="MobiDB-lite"/>
    </source>
</evidence>
<accession>A0A4Y2E0D6</accession>
<organism evidence="2 3">
    <name type="scientific">Araneus ventricosus</name>
    <name type="common">Orbweaver spider</name>
    <name type="synonym">Epeira ventricosa</name>
    <dbReference type="NCBI Taxonomy" id="182803"/>
    <lineage>
        <taxon>Eukaryota</taxon>
        <taxon>Metazoa</taxon>
        <taxon>Ecdysozoa</taxon>
        <taxon>Arthropoda</taxon>
        <taxon>Chelicerata</taxon>
        <taxon>Arachnida</taxon>
        <taxon>Araneae</taxon>
        <taxon>Araneomorphae</taxon>
        <taxon>Entelegynae</taxon>
        <taxon>Araneoidea</taxon>
        <taxon>Araneidae</taxon>
        <taxon>Araneus</taxon>
    </lineage>
</organism>
<comment type="caution">
    <text evidence="2">The sequence shown here is derived from an EMBL/GenBank/DDBJ whole genome shotgun (WGS) entry which is preliminary data.</text>
</comment>
<dbReference type="AlphaFoldDB" id="A0A4Y2E0D6"/>
<gene>
    <name evidence="2" type="ORF">AVEN_187637_1</name>
</gene>
<keyword evidence="3" id="KW-1185">Reference proteome</keyword>
<proteinExistence type="predicted"/>
<evidence type="ECO:0000313" key="3">
    <source>
        <dbReference type="Proteomes" id="UP000499080"/>
    </source>
</evidence>
<protein>
    <submittedName>
        <fullName evidence="2">Uncharacterized protein</fullName>
    </submittedName>
</protein>
<name>A0A4Y2E0D6_ARAVE</name>
<dbReference type="Proteomes" id="UP000499080">
    <property type="component" value="Unassembled WGS sequence"/>
</dbReference>
<reference evidence="2 3" key="1">
    <citation type="journal article" date="2019" name="Sci. Rep.">
        <title>Orb-weaving spider Araneus ventricosus genome elucidates the spidroin gene catalogue.</title>
        <authorList>
            <person name="Kono N."/>
            <person name="Nakamura H."/>
            <person name="Ohtoshi R."/>
            <person name="Moran D.A.P."/>
            <person name="Shinohara A."/>
            <person name="Yoshida Y."/>
            <person name="Fujiwara M."/>
            <person name="Mori M."/>
            <person name="Tomita M."/>
            <person name="Arakawa K."/>
        </authorList>
    </citation>
    <scope>NUCLEOTIDE SEQUENCE [LARGE SCALE GENOMIC DNA]</scope>
</reference>
<feature type="region of interest" description="Disordered" evidence="1">
    <location>
        <begin position="36"/>
        <end position="59"/>
    </location>
</feature>
<sequence length="125" mass="14243">MPHQSVQYLPLFEEIILRLGWRNEFLLPPISQKNVTSLQEQEGISPGARDEGAQLPTPPLFPNHKCDASRWISLSEYTLAPPFSFRSNVERSLDGRPKYRQVISTFATRCAKGIQNENNLSRKSC</sequence>
<dbReference type="EMBL" id="BGPR01244730">
    <property type="protein sequence ID" value="GBM22107.1"/>
    <property type="molecule type" value="Genomic_DNA"/>
</dbReference>